<gene>
    <name evidence="5" type="primary">hflD</name>
    <name evidence="5" type="ORF">GL267_12550</name>
</gene>
<keyword evidence="2" id="KW-1003">Cell membrane</keyword>
<comment type="caution">
    <text evidence="5">The sequence shown here is derived from an EMBL/GenBank/DDBJ whole genome shotgun (WGS) entry which is preliminary data.</text>
</comment>
<dbReference type="Gene3D" id="1.10.3890.10">
    <property type="entry name" value="HflD-like"/>
    <property type="match status" value="1"/>
</dbReference>
<protein>
    <submittedName>
        <fullName evidence="5">High frequency lysogenization protein HflD</fullName>
    </submittedName>
</protein>
<dbReference type="InterPro" id="IPR035932">
    <property type="entry name" value="HflD-like_sf"/>
</dbReference>
<evidence type="ECO:0000256" key="4">
    <source>
        <dbReference type="ARBA" id="ARBA00023136"/>
    </source>
</evidence>
<proteinExistence type="inferred from homology"/>
<comment type="subcellular location">
    <subcellularLocation>
        <location evidence="1">Cytoplasm</location>
    </subcellularLocation>
</comment>
<organism evidence="5">
    <name type="scientific">Acidithiobacillus ferrianus</name>
    <dbReference type="NCBI Taxonomy" id="2678518"/>
    <lineage>
        <taxon>Bacteria</taxon>
        <taxon>Pseudomonadati</taxon>
        <taxon>Pseudomonadota</taxon>
        <taxon>Acidithiobacillia</taxon>
        <taxon>Acidithiobacillales</taxon>
        <taxon>Acidithiobacillaceae</taxon>
        <taxon>Acidithiobacillus</taxon>
    </lineage>
</organism>
<dbReference type="HAMAP" id="MF_00695">
    <property type="entry name" value="HflD_protein"/>
    <property type="match status" value="1"/>
</dbReference>
<dbReference type="NCBIfam" id="NF001246">
    <property type="entry name" value="PRK00218.1-2"/>
    <property type="match status" value="1"/>
</dbReference>
<sequence length="222" mass="24287">MWSLFLPDARRRRDRALALAGVLRSALLVQQIARHGTPPGELLQVCIQSILALESQDSLRALGDIDSLRQPLALLCPLLQRGPGNAQEAELLRYVMALTTLGKRLLKSASTTQRVQEGIEQAQRQAAHFADPTHRSIVAGLAQTYTETIGTLRPRIIVSGESRFLSDPDDAARIRTLLLSGIRAAVLWRQAGGHLTGTILERRGICREAEALLAAQPRHGAF</sequence>
<name>A0A845UCE2_9PROT</name>
<keyword evidence="3" id="KW-0963">Cytoplasm</keyword>
<dbReference type="InterPro" id="IPR007451">
    <property type="entry name" value="HflD"/>
</dbReference>
<dbReference type="PANTHER" id="PTHR38100:SF1">
    <property type="entry name" value="HIGH FREQUENCY LYSOGENIZATION PROTEIN HFLD"/>
    <property type="match status" value="1"/>
</dbReference>
<dbReference type="AlphaFoldDB" id="A0A845UCE2"/>
<dbReference type="EMBL" id="WNJL01000037">
    <property type="protein sequence ID" value="NDU43427.1"/>
    <property type="molecule type" value="Genomic_DNA"/>
</dbReference>
<reference evidence="5" key="1">
    <citation type="submission" date="2019-11" db="EMBL/GenBank/DDBJ databases">
        <title>Acidithiobacillus ferrianus sp. nov.: a facultatively anaerobic and extremely acidophilic chemolithoautotroph.</title>
        <authorList>
            <person name="Norris P.R."/>
            <person name="Falagan C."/>
            <person name="Moya-Beltran A."/>
            <person name="Castro M."/>
            <person name="Quatrini R."/>
            <person name="Johnson D.B."/>
        </authorList>
    </citation>
    <scope>NUCLEOTIDE SEQUENCE [LARGE SCALE GENOMIC DNA]</scope>
    <source>
        <strain evidence="5">MG</strain>
    </source>
</reference>
<evidence type="ECO:0000256" key="3">
    <source>
        <dbReference type="ARBA" id="ARBA00022490"/>
    </source>
</evidence>
<evidence type="ECO:0000256" key="1">
    <source>
        <dbReference type="ARBA" id="ARBA00004496"/>
    </source>
</evidence>
<dbReference type="GO" id="GO:0005737">
    <property type="term" value="C:cytoplasm"/>
    <property type="evidence" value="ECO:0007669"/>
    <property type="project" value="UniProtKB-SubCell"/>
</dbReference>
<dbReference type="Pfam" id="PF04356">
    <property type="entry name" value="DUF489"/>
    <property type="match status" value="1"/>
</dbReference>
<evidence type="ECO:0000313" key="5">
    <source>
        <dbReference type="EMBL" id="NDU43427.1"/>
    </source>
</evidence>
<dbReference type="RefSeq" id="WP_163098625.1">
    <property type="nucleotide sequence ID" value="NZ_CP127523.1"/>
</dbReference>
<accession>A0A845UCE2</accession>
<keyword evidence="4" id="KW-0472">Membrane</keyword>
<dbReference type="SUPFAM" id="SSF101322">
    <property type="entry name" value="YcfC-like"/>
    <property type="match status" value="1"/>
</dbReference>
<evidence type="ECO:0000256" key="2">
    <source>
        <dbReference type="ARBA" id="ARBA00022475"/>
    </source>
</evidence>
<dbReference type="PANTHER" id="PTHR38100">
    <property type="entry name" value="HIGH FREQUENCY LYSOGENIZATION PROTEIN HFLD"/>
    <property type="match status" value="1"/>
</dbReference>